<accession>A0ABZ2YRG8</accession>
<sequence length="181" mass="20564">MHLQLNNLSDRELLLRFRKFREREAAGALLDRYSHLMVAVCLPGLDAQHPAETVFPGLTEKLYNQLSGATGRINEILYGLVQQYFGKSGKSDSQPAIRELENRVDVAGNNPIEKMALAVQLEKALGRLIPEDLELLQAFYLDHKPFRELAQSRNIHTSQVRDQLKGIRQTVATYMKEAAYE</sequence>
<organism evidence="1 2">
    <name type="scientific">Chitinophaga pollutisoli</name>
    <dbReference type="NCBI Taxonomy" id="3133966"/>
    <lineage>
        <taxon>Bacteria</taxon>
        <taxon>Pseudomonadati</taxon>
        <taxon>Bacteroidota</taxon>
        <taxon>Chitinophagia</taxon>
        <taxon>Chitinophagales</taxon>
        <taxon>Chitinophagaceae</taxon>
        <taxon>Chitinophaga</taxon>
    </lineage>
</organism>
<dbReference type="Proteomes" id="UP001485459">
    <property type="component" value="Chromosome"/>
</dbReference>
<dbReference type="SUPFAM" id="SSF88659">
    <property type="entry name" value="Sigma3 and sigma4 domains of RNA polymerase sigma factors"/>
    <property type="match status" value="1"/>
</dbReference>
<keyword evidence="2" id="KW-1185">Reference proteome</keyword>
<reference evidence="2" key="1">
    <citation type="submission" date="2024-03" db="EMBL/GenBank/DDBJ databases">
        <title>Chitinophaga horti sp. nov., isolated from garden soil.</title>
        <authorList>
            <person name="Lee D.S."/>
            <person name="Han D.M."/>
            <person name="Baek J.H."/>
            <person name="Choi D.G."/>
            <person name="Jeon J.H."/>
            <person name="Jeon C.O."/>
        </authorList>
    </citation>
    <scope>NUCLEOTIDE SEQUENCE [LARGE SCALE GENOMIC DNA]</scope>
    <source>
        <strain evidence="2">GPA1</strain>
    </source>
</reference>
<protein>
    <recommendedName>
        <fullName evidence="3">Sigma-70 family RNA polymerase sigma factor</fullName>
    </recommendedName>
</protein>
<dbReference type="InterPro" id="IPR013324">
    <property type="entry name" value="RNA_pol_sigma_r3/r4-like"/>
</dbReference>
<evidence type="ECO:0000313" key="2">
    <source>
        <dbReference type="Proteomes" id="UP001485459"/>
    </source>
</evidence>
<gene>
    <name evidence="1" type="ORF">WJU16_02560</name>
</gene>
<dbReference type="EMBL" id="CP149822">
    <property type="protein sequence ID" value="WZN41917.1"/>
    <property type="molecule type" value="Genomic_DNA"/>
</dbReference>
<name>A0ABZ2YRG8_9BACT</name>
<proteinExistence type="predicted"/>
<evidence type="ECO:0008006" key="3">
    <source>
        <dbReference type="Google" id="ProtNLM"/>
    </source>
</evidence>
<evidence type="ECO:0000313" key="1">
    <source>
        <dbReference type="EMBL" id="WZN41917.1"/>
    </source>
</evidence>
<dbReference type="RefSeq" id="WP_341836760.1">
    <property type="nucleotide sequence ID" value="NZ_CP149822.1"/>
</dbReference>